<sequence length="442" mass="51456">MQKTVIAPFKPYIYNTDKIKFDEVTAPPYDVISKELQDALHKRSEYNIIRLILGKENNDDSPADNKYIRADELLNKWSRENILIREPEEAIYLYLQGFTSEGKKYERIGFISLFKLPEQKENSQIFGHEKTLAKPKEDRLKLMEATKANLSSIFSIFEDNDKSIVNFITDSIENRNACKISEFADDKNETHKLYRIVDKNLIDFVKMKMEDKSIYIADGHHRFETCLNFRNYIKSAGSNNEKINADYCMMYFAPINQEGMIILPTHRCIINKKIKLENFINEIEKNFTVIQSDAQNIVNDLNKNKDNSSFGFIHESGKYFVISLKDTVKNTIDNPLERLDVSILQNYIFKNILHMEQSDIDNQRFIIYEKDALNAINSISGKNNTCNNNNKQEKIEAVFLMNPTKIEDVTKIASLNLRMPQKSTFFYPKIISGLTINVMYDL</sequence>
<dbReference type="InterPro" id="IPR008323">
    <property type="entry name" value="UCP033563"/>
</dbReference>
<gene>
    <name evidence="1" type="ORF">EVJ46_04880</name>
</gene>
<proteinExistence type="predicted"/>
<dbReference type="Proteomes" id="UP000316562">
    <property type="component" value="Unassembled WGS sequence"/>
</dbReference>
<reference evidence="1 2" key="1">
    <citation type="journal article" date="2019" name="ISME J.">
        <title>Insights into ecological role of a new deltaproteobacterial order Candidatus Acidulodesulfobacterales by metagenomics and metatranscriptomics.</title>
        <authorList>
            <person name="Tan S."/>
            <person name="Liu J."/>
            <person name="Fang Y."/>
            <person name="Hedlund B.P."/>
            <person name="Lian Z.H."/>
            <person name="Huang L.Y."/>
            <person name="Li J.T."/>
            <person name="Huang L.N."/>
            <person name="Li W.J."/>
            <person name="Jiang H.C."/>
            <person name="Dong H.L."/>
            <person name="Shu W.S."/>
        </authorList>
    </citation>
    <scope>NUCLEOTIDE SEQUENCE [LARGE SCALE GENOMIC DNA]</scope>
    <source>
        <strain evidence="1">AP2</strain>
    </source>
</reference>
<dbReference type="AlphaFoldDB" id="A0A519BGG7"/>
<dbReference type="PANTHER" id="PTHR36454">
    <property type="entry name" value="LMO2823 PROTEIN"/>
    <property type="match status" value="1"/>
</dbReference>
<evidence type="ECO:0000313" key="2">
    <source>
        <dbReference type="Proteomes" id="UP000316562"/>
    </source>
</evidence>
<dbReference type="PIRSF" id="PIRSF033563">
    <property type="entry name" value="UCP033563"/>
    <property type="match status" value="1"/>
</dbReference>
<evidence type="ECO:0000313" key="1">
    <source>
        <dbReference type="EMBL" id="RZD16366.1"/>
    </source>
</evidence>
<organism evidence="1 2">
    <name type="scientific">Acididesulfobacter guangdongensis</name>
    <dbReference type="NCBI Taxonomy" id="2597225"/>
    <lineage>
        <taxon>Bacteria</taxon>
        <taxon>Deltaproteobacteria</taxon>
        <taxon>Candidatus Acidulodesulfobacterales</taxon>
        <taxon>Candidatus Acididesulfobacter</taxon>
    </lineage>
</organism>
<dbReference type="EMBL" id="SGBC01000002">
    <property type="protein sequence ID" value="RZD16366.1"/>
    <property type="molecule type" value="Genomic_DNA"/>
</dbReference>
<dbReference type="Pfam" id="PF06245">
    <property type="entry name" value="DUF1015"/>
    <property type="match status" value="1"/>
</dbReference>
<name>A0A519BGG7_ACIG2</name>
<dbReference type="PANTHER" id="PTHR36454:SF1">
    <property type="entry name" value="DUF1015 DOMAIN-CONTAINING PROTEIN"/>
    <property type="match status" value="1"/>
</dbReference>
<comment type="caution">
    <text evidence="1">The sequence shown here is derived from an EMBL/GenBank/DDBJ whole genome shotgun (WGS) entry which is preliminary data.</text>
</comment>
<accession>A0A519BGG7</accession>
<protein>
    <submittedName>
        <fullName evidence="1">DUF1015 domain-containing protein</fullName>
    </submittedName>
</protein>